<name>A0A059AQT1_EUCGR</name>
<dbReference type="InterPro" id="IPR000726">
    <property type="entry name" value="Glyco_hydro_19_cat"/>
</dbReference>
<proteinExistence type="predicted"/>
<keyword evidence="1" id="KW-0732">Signal</keyword>
<dbReference type="eggNOG" id="KOG4742">
    <property type="taxonomic scope" value="Eukaryota"/>
</dbReference>
<feature type="domain" description="Glycoside hydrolase family 19 catalytic" evidence="2">
    <location>
        <begin position="59"/>
        <end position="169"/>
    </location>
</feature>
<dbReference type="GO" id="GO:0016998">
    <property type="term" value="P:cell wall macromolecule catabolic process"/>
    <property type="evidence" value="ECO:0007669"/>
    <property type="project" value="InterPro"/>
</dbReference>
<dbReference type="EMBL" id="KK198761">
    <property type="protein sequence ID" value="KCW56203.1"/>
    <property type="molecule type" value="Genomic_DNA"/>
</dbReference>
<dbReference type="STRING" id="71139.A0A059AQT1"/>
<reference evidence="3" key="1">
    <citation type="submission" date="2013-07" db="EMBL/GenBank/DDBJ databases">
        <title>The genome of Eucalyptus grandis.</title>
        <authorList>
            <person name="Schmutz J."/>
            <person name="Hayes R."/>
            <person name="Myburg A."/>
            <person name="Tuskan G."/>
            <person name="Grattapaglia D."/>
            <person name="Rokhsar D.S."/>
        </authorList>
    </citation>
    <scope>NUCLEOTIDE SEQUENCE</scope>
    <source>
        <tissue evidence="3">Leaf extractions</tissue>
    </source>
</reference>
<organism evidence="3">
    <name type="scientific">Eucalyptus grandis</name>
    <name type="common">Flooded gum</name>
    <dbReference type="NCBI Taxonomy" id="71139"/>
    <lineage>
        <taxon>Eukaryota</taxon>
        <taxon>Viridiplantae</taxon>
        <taxon>Streptophyta</taxon>
        <taxon>Embryophyta</taxon>
        <taxon>Tracheophyta</taxon>
        <taxon>Spermatophyta</taxon>
        <taxon>Magnoliopsida</taxon>
        <taxon>eudicotyledons</taxon>
        <taxon>Gunneridae</taxon>
        <taxon>Pentapetalae</taxon>
        <taxon>rosids</taxon>
        <taxon>malvids</taxon>
        <taxon>Myrtales</taxon>
        <taxon>Myrtaceae</taxon>
        <taxon>Myrtoideae</taxon>
        <taxon>Eucalypteae</taxon>
        <taxon>Eucalyptus</taxon>
    </lineage>
</organism>
<dbReference type="InParanoid" id="A0A059AQT1"/>
<feature type="chain" id="PRO_5001568026" description="Glycoside hydrolase family 19 catalytic domain-containing protein" evidence="1">
    <location>
        <begin position="21"/>
        <end position="175"/>
    </location>
</feature>
<dbReference type="Gramene" id="KCW56203">
    <property type="protein sequence ID" value="KCW56203"/>
    <property type="gene ID" value="EUGRSUZ_I01953"/>
</dbReference>
<feature type="signal peptide" evidence="1">
    <location>
        <begin position="1"/>
        <end position="20"/>
    </location>
</feature>
<dbReference type="PANTHER" id="PTHR22595">
    <property type="entry name" value="CHITINASE-RELATED"/>
    <property type="match status" value="1"/>
</dbReference>
<dbReference type="AlphaFoldDB" id="A0A059AQT1"/>
<dbReference type="InterPro" id="IPR023346">
    <property type="entry name" value="Lysozyme-like_dom_sf"/>
</dbReference>
<dbReference type="Gene3D" id="3.30.20.10">
    <property type="entry name" value="Endochitinase, domain 2"/>
    <property type="match status" value="1"/>
</dbReference>
<protein>
    <recommendedName>
        <fullName evidence="2">Glycoside hydrolase family 19 catalytic domain-containing protein</fullName>
    </recommendedName>
</protein>
<dbReference type="Gene3D" id="1.10.530.10">
    <property type="match status" value="1"/>
</dbReference>
<dbReference type="GO" id="GO:0004568">
    <property type="term" value="F:chitinase activity"/>
    <property type="evidence" value="ECO:0007669"/>
    <property type="project" value="InterPro"/>
</dbReference>
<dbReference type="Pfam" id="PF00182">
    <property type="entry name" value="Glyco_hydro_19"/>
    <property type="match status" value="1"/>
</dbReference>
<dbReference type="SUPFAM" id="SSF53955">
    <property type="entry name" value="Lysozyme-like"/>
    <property type="match status" value="1"/>
</dbReference>
<evidence type="ECO:0000313" key="3">
    <source>
        <dbReference type="EMBL" id="KCW56203.1"/>
    </source>
</evidence>
<gene>
    <name evidence="3" type="ORF">EUGRSUZ_I01953</name>
</gene>
<dbReference type="CDD" id="cd00325">
    <property type="entry name" value="chitinase_GH19"/>
    <property type="match status" value="1"/>
</dbReference>
<evidence type="ECO:0000259" key="2">
    <source>
        <dbReference type="Pfam" id="PF00182"/>
    </source>
</evidence>
<dbReference type="GO" id="GO:0006032">
    <property type="term" value="P:chitin catabolic process"/>
    <property type="evidence" value="ECO:0007669"/>
    <property type="project" value="InterPro"/>
</dbReference>
<dbReference type="PANTHER" id="PTHR22595:SF111">
    <property type="entry name" value="CHITINASE 10"/>
    <property type="match status" value="1"/>
</dbReference>
<sequence length="175" mass="19844">MSIPAILFFVFFCVFDTHKTKRIKRKDIISFGIFRKSEIKQFIRQNSSLALARAVLHLRNDLRCGRNYKHGPTGKALGFDGLRNQEKVSNDSLVAFKTALWLWMTERKPKPSCPVVMVGKTAGLGLVANIIYGGLECGLLGDARVNDRLSYFRRYVELLGVDTEPNLDCQNQKSF</sequence>
<accession>A0A059AQT1</accession>
<evidence type="ECO:0000256" key="1">
    <source>
        <dbReference type="SAM" id="SignalP"/>
    </source>
</evidence>